<feature type="compositionally biased region" description="Basic and acidic residues" evidence="2">
    <location>
        <begin position="1386"/>
        <end position="1400"/>
    </location>
</feature>
<feature type="compositionally biased region" description="Basic and acidic residues" evidence="2">
    <location>
        <begin position="911"/>
        <end position="925"/>
    </location>
</feature>
<evidence type="ECO:0000259" key="3">
    <source>
        <dbReference type="PROSITE" id="PS50222"/>
    </source>
</evidence>
<dbReference type="Proteomes" id="UP000593564">
    <property type="component" value="Unassembled WGS sequence"/>
</dbReference>
<feature type="compositionally biased region" description="Polar residues" evidence="2">
    <location>
        <begin position="92"/>
        <end position="103"/>
    </location>
</feature>
<dbReference type="Pfam" id="PF19256">
    <property type="entry name" value="LAIKA"/>
    <property type="match status" value="1"/>
</dbReference>
<feature type="compositionally biased region" description="Basic and acidic residues" evidence="2">
    <location>
        <begin position="1258"/>
        <end position="1279"/>
    </location>
</feature>
<dbReference type="PROSITE" id="PS50222">
    <property type="entry name" value="EF_HAND_2"/>
    <property type="match status" value="1"/>
</dbReference>
<dbReference type="PANTHER" id="PTHR14304">
    <property type="entry name" value="CELL DIVISION CYCLE AND APOPTOSIS REGULATOR PROTEIN"/>
    <property type="match status" value="1"/>
</dbReference>
<dbReference type="InterPro" id="IPR025224">
    <property type="entry name" value="CCAR1/CCAR2"/>
</dbReference>
<feature type="region of interest" description="Disordered" evidence="2">
    <location>
        <begin position="403"/>
        <end position="437"/>
    </location>
</feature>
<proteinExistence type="predicted"/>
<feature type="compositionally biased region" description="Polar residues" evidence="2">
    <location>
        <begin position="1370"/>
        <end position="1385"/>
    </location>
</feature>
<accession>A0A7J7GJD4</accession>
<reference evidence="4 5" key="2">
    <citation type="submission" date="2020-07" db="EMBL/GenBank/DDBJ databases">
        <title>Genome assembly of wild tea tree DASZ reveals pedigree and selection history of tea varieties.</title>
        <authorList>
            <person name="Zhang W."/>
        </authorList>
    </citation>
    <scope>NUCLEOTIDE SEQUENCE [LARGE SCALE GENOMIC DNA]</scope>
    <source>
        <strain evidence="5">cv. G240</strain>
        <tissue evidence="4">Leaf</tissue>
    </source>
</reference>
<feature type="compositionally biased region" description="Acidic residues" evidence="2">
    <location>
        <begin position="1318"/>
        <end position="1337"/>
    </location>
</feature>
<feature type="compositionally biased region" description="Basic and acidic residues" evidence="2">
    <location>
        <begin position="819"/>
        <end position="848"/>
    </location>
</feature>
<dbReference type="InterPro" id="IPR002048">
    <property type="entry name" value="EF_hand_dom"/>
</dbReference>
<dbReference type="InterPro" id="IPR025954">
    <property type="entry name" value="DBC1/CARP1_inactive_NUDIX"/>
</dbReference>
<feature type="region of interest" description="Disordered" evidence="2">
    <location>
        <begin position="1358"/>
        <end position="1400"/>
    </location>
</feature>
<dbReference type="Pfam" id="PF14443">
    <property type="entry name" value="DBC1"/>
    <property type="match status" value="1"/>
</dbReference>
<dbReference type="GO" id="GO:0005634">
    <property type="term" value="C:nucleus"/>
    <property type="evidence" value="ECO:0007669"/>
    <property type="project" value="TreeGrafter"/>
</dbReference>
<feature type="region of interest" description="Disordered" evidence="2">
    <location>
        <begin position="777"/>
        <end position="868"/>
    </location>
</feature>
<feature type="compositionally biased region" description="Basic and acidic residues" evidence="2">
    <location>
        <begin position="777"/>
        <end position="809"/>
    </location>
</feature>
<comment type="caution">
    <text evidence="4">The sequence shown here is derived from an EMBL/GenBank/DDBJ whole genome shotgun (WGS) entry which is preliminary data.</text>
</comment>
<feature type="region of interest" description="Disordered" evidence="2">
    <location>
        <begin position="463"/>
        <end position="500"/>
    </location>
</feature>
<feature type="compositionally biased region" description="Basic residues" evidence="2">
    <location>
        <begin position="1004"/>
        <end position="1018"/>
    </location>
</feature>
<feature type="region of interest" description="Disordered" evidence="2">
    <location>
        <begin position="894"/>
        <end position="949"/>
    </location>
</feature>
<dbReference type="SUPFAM" id="SSF47473">
    <property type="entry name" value="EF-hand"/>
    <property type="match status" value="1"/>
</dbReference>
<dbReference type="InterPro" id="IPR011992">
    <property type="entry name" value="EF-hand-dom_pair"/>
</dbReference>
<evidence type="ECO:0000256" key="1">
    <source>
        <dbReference type="ARBA" id="ARBA00023054"/>
    </source>
</evidence>
<feature type="compositionally biased region" description="Basic and acidic residues" evidence="2">
    <location>
        <begin position="1287"/>
        <end position="1308"/>
    </location>
</feature>
<keyword evidence="5" id="KW-1185">Reference proteome</keyword>
<feature type="region of interest" description="Disordered" evidence="2">
    <location>
        <begin position="86"/>
        <end position="109"/>
    </location>
</feature>
<feature type="region of interest" description="Disordered" evidence="2">
    <location>
        <begin position="968"/>
        <end position="1185"/>
    </location>
</feature>
<protein>
    <recommendedName>
        <fullName evidence="3">EF-hand domain-containing protein</fullName>
    </recommendedName>
</protein>
<sequence>MGDKLILKIKPTLAHLFVAARTQQRTFISNNNAIDSRLCSLRFIQGTWFDLDFMSMYSSRGGQQQPYASQSAAYAQNLMPAYAGSSVGGPDGSSQLSMASRHSSMLGGPQESDITGYRGHPSAGAHYGGQYSSVYGSAALSSGQQVSGMSAKGAGPSALEGRSGYGSAMPDSPKLPTGDFVSSSSHGYGHKSEKLFSDKISDYSSVDRRQYAERQSAYVGRDLQNVPTGRFGDSMSFAHQHQTDMYDRMDQASLLRQEQLLKAQSLQSASLDGGSRQADYLAARGASIRHPAQDHMSFGGRMDADPRSLSILSGSSYGGQHTPSILGAAPQRNVDDLIYAQSSSNPGYGVSLPPGRDYATGKGLHGASLDADYPGSLLARSGHSRIDERNDDRGVYARELERREEERRREHLRDREKDREREKERERERRRERERERENILARREKERDRERERGAEIRRERGAEIRRERTPPRISKSKDRSERRGSSLTKDAKPARRDPPPFITNLVFCHAEGAIHLLKKKGENMIASLYGNQCCPLQVYSSSLVDVKRDYLSLDKRYPRLFISPECSKVVVNWPRESLRLSIHTPVSFEHDFVEEDTGADQKERPAIPSADEPVKSERGTTVWNAKMILMSGLSQNALDELSSENSYDDRIPHFCNMLRFAVLKKEHSLMAIGGPWDIVDGGDPSIDDSSLVRTVVRHAKDVTQLDLKNCRHWNRFLEIHYDKVGNDGLFSHKEVTVLYVPDLSDCLPSLEAWRDQWLAHKKAVAERESRLAFKKEKSREKLEGPKGKETDSSKEVKGDDKSEKKVESAIPGQVVDVIKKQKDDHKLKGNSADKAEVGNEKSEKKVAVTMGEEGNNVENKELGEDALAKTAVSGKLGKRKVVKRVIRQKVAAKKDGLDNLTKQNDGLDDQTKQNENLEVKNVGEKSANPETTGQPDESSANASCVKTFTRKKVVKKVPVVKAVLKKNEGMDTEMKTDKEDKPEVKSDLSNAAVVQDAAVKTTTKKKVVKRVPKRKVTGAEANEGVSDSKKDDDKDGKKVGQAGNEAKTLGDQTAAADSHVDDAKLEKKATCKMSESVTPVKQDDVGNSSKTGSKADKEDKTNEKRVDEKSGSVSKINNETGKQKPKDNHISKREKSKEIEKSKDEEKKNKEGKDESKSKSNKDVKEKKQPEEPPRHPGLFLQTKASRGFKLRSLSLSLDSLLDYTAKDIEESTFELSLFAESLYEMLQYQMGSRLLTFLQKLRIKYVMKRNQRKRQREENAKENDKKSSTKRVKTDEATVAAKTTKTEAQDAPQHDDEKSVVKEENTSVDGVENVKEEDDDEDPEEDPEEDDDMLDANPQQDLKVLSRGRLMMQISNKEQETGDETSDNMPVSGSESKPVSGSESKENVENTDKKKETPPVVVDKELLQAFRFFDRNRVGYIRVEDMRLIIHNLGKFLSYRDVKELVQSALLESSTGRDDRILYNKLVRMADI</sequence>
<feature type="compositionally biased region" description="Basic and acidic residues" evidence="2">
    <location>
        <begin position="968"/>
        <end position="988"/>
    </location>
</feature>
<dbReference type="PANTHER" id="PTHR14304:SF11">
    <property type="entry name" value="SAP DOMAIN-CONTAINING PROTEIN"/>
    <property type="match status" value="1"/>
</dbReference>
<evidence type="ECO:0000313" key="4">
    <source>
        <dbReference type="EMBL" id="KAF5939526.1"/>
    </source>
</evidence>
<feature type="compositionally biased region" description="Basic and acidic residues" evidence="2">
    <location>
        <begin position="1095"/>
        <end position="1112"/>
    </location>
</feature>
<feature type="compositionally biased region" description="Basic and acidic residues" evidence="2">
    <location>
        <begin position="1028"/>
        <end position="1040"/>
    </location>
</feature>
<dbReference type="Gene3D" id="1.10.238.10">
    <property type="entry name" value="EF-hand"/>
    <property type="match status" value="1"/>
</dbReference>
<evidence type="ECO:0000313" key="5">
    <source>
        <dbReference type="Proteomes" id="UP000593564"/>
    </source>
</evidence>
<dbReference type="SMART" id="SM01122">
    <property type="entry name" value="DBC1"/>
    <property type="match status" value="1"/>
</dbReference>
<dbReference type="FunFam" id="1.10.238.10:FF:000157">
    <property type="entry name" value="ATP/GTP-binding protein family"/>
    <property type="match status" value="1"/>
</dbReference>
<organism evidence="4 5">
    <name type="scientific">Camellia sinensis</name>
    <name type="common">Tea plant</name>
    <name type="synonym">Thea sinensis</name>
    <dbReference type="NCBI Taxonomy" id="4442"/>
    <lineage>
        <taxon>Eukaryota</taxon>
        <taxon>Viridiplantae</taxon>
        <taxon>Streptophyta</taxon>
        <taxon>Embryophyta</taxon>
        <taxon>Tracheophyta</taxon>
        <taxon>Spermatophyta</taxon>
        <taxon>Magnoliopsida</taxon>
        <taxon>eudicotyledons</taxon>
        <taxon>Gunneridae</taxon>
        <taxon>Pentapetalae</taxon>
        <taxon>asterids</taxon>
        <taxon>Ericales</taxon>
        <taxon>Theaceae</taxon>
        <taxon>Camellia</taxon>
    </lineage>
</organism>
<gene>
    <name evidence="4" type="ORF">HYC85_023785</name>
</gene>
<dbReference type="GO" id="GO:0006355">
    <property type="term" value="P:regulation of DNA-templated transcription"/>
    <property type="evidence" value="ECO:0007669"/>
    <property type="project" value="InterPro"/>
</dbReference>
<feature type="compositionally biased region" description="Basic and acidic residues" evidence="2">
    <location>
        <begin position="1123"/>
        <end position="1177"/>
    </location>
</feature>
<evidence type="ECO:0000256" key="2">
    <source>
        <dbReference type="SAM" id="MobiDB-lite"/>
    </source>
</evidence>
<feature type="compositionally biased region" description="Polar residues" evidence="2">
    <location>
        <begin position="1075"/>
        <end position="1094"/>
    </location>
</feature>
<feature type="region of interest" description="Disordered" evidence="2">
    <location>
        <begin position="146"/>
        <end position="189"/>
    </location>
</feature>
<feature type="region of interest" description="Disordered" evidence="2">
    <location>
        <begin position="1252"/>
        <end position="1341"/>
    </location>
</feature>
<feature type="compositionally biased region" description="Low complexity" evidence="2">
    <location>
        <begin position="993"/>
        <end position="1003"/>
    </location>
</feature>
<dbReference type="GO" id="GO:0005509">
    <property type="term" value="F:calcium ion binding"/>
    <property type="evidence" value="ECO:0007669"/>
    <property type="project" value="InterPro"/>
</dbReference>
<reference evidence="5" key="1">
    <citation type="journal article" date="2020" name="Nat. Commun.">
        <title>Genome assembly of wild tea tree DASZ reveals pedigree and selection history of tea varieties.</title>
        <authorList>
            <person name="Zhang W."/>
            <person name="Zhang Y."/>
            <person name="Qiu H."/>
            <person name="Guo Y."/>
            <person name="Wan H."/>
            <person name="Zhang X."/>
            <person name="Scossa F."/>
            <person name="Alseekh S."/>
            <person name="Zhang Q."/>
            <person name="Wang P."/>
            <person name="Xu L."/>
            <person name="Schmidt M.H."/>
            <person name="Jia X."/>
            <person name="Li D."/>
            <person name="Zhu A."/>
            <person name="Guo F."/>
            <person name="Chen W."/>
            <person name="Ni D."/>
            <person name="Usadel B."/>
            <person name="Fernie A.R."/>
            <person name="Wen W."/>
        </authorList>
    </citation>
    <scope>NUCLEOTIDE SEQUENCE [LARGE SCALE GENOMIC DNA]</scope>
    <source>
        <strain evidence="5">cv. G240</strain>
    </source>
</reference>
<feature type="compositionally biased region" description="Polar residues" evidence="2">
    <location>
        <begin position="930"/>
        <end position="948"/>
    </location>
</feature>
<keyword evidence="1" id="KW-0175">Coiled coil</keyword>
<dbReference type="InterPro" id="IPR045353">
    <property type="entry name" value="LAIKA"/>
</dbReference>
<feature type="region of interest" description="Disordered" evidence="2">
    <location>
        <begin position="595"/>
        <end position="618"/>
    </location>
</feature>
<feature type="domain" description="EF-hand" evidence="3">
    <location>
        <begin position="1404"/>
        <end position="1439"/>
    </location>
</feature>
<dbReference type="EMBL" id="JACBKZ010000011">
    <property type="protein sequence ID" value="KAF5939526.1"/>
    <property type="molecule type" value="Genomic_DNA"/>
</dbReference>
<feature type="compositionally biased region" description="Polar residues" evidence="2">
    <location>
        <begin position="1113"/>
        <end position="1122"/>
    </location>
</feature>
<feature type="compositionally biased region" description="Basic and acidic residues" evidence="2">
    <location>
        <begin position="1060"/>
        <end position="1071"/>
    </location>
</feature>
<name>A0A7J7GJD4_CAMSI</name>